<name>A0A395LLI2_9SPHN</name>
<evidence type="ECO:0000256" key="7">
    <source>
        <dbReference type="SAM" id="Phobius"/>
    </source>
</evidence>
<comment type="subcellular location">
    <subcellularLocation>
        <location evidence="1">Cell membrane</location>
        <topology evidence="1">Multi-pass membrane protein</topology>
    </subcellularLocation>
</comment>
<feature type="transmembrane region" description="Helical" evidence="7">
    <location>
        <begin position="110"/>
        <end position="128"/>
    </location>
</feature>
<dbReference type="EMBL" id="QRBB01000001">
    <property type="protein sequence ID" value="RDS76294.1"/>
    <property type="molecule type" value="Genomic_DNA"/>
</dbReference>
<organism evidence="8 9">
    <name type="scientific">Alteriqipengyuania lutimaris</name>
    <dbReference type="NCBI Taxonomy" id="1538146"/>
    <lineage>
        <taxon>Bacteria</taxon>
        <taxon>Pseudomonadati</taxon>
        <taxon>Pseudomonadota</taxon>
        <taxon>Alphaproteobacteria</taxon>
        <taxon>Sphingomonadales</taxon>
        <taxon>Erythrobacteraceae</taxon>
        <taxon>Alteriqipengyuania</taxon>
    </lineage>
</organism>
<gene>
    <name evidence="8" type="ORF">DL238_00790</name>
</gene>
<feature type="transmembrane region" description="Helical" evidence="7">
    <location>
        <begin position="275"/>
        <end position="292"/>
    </location>
</feature>
<feature type="transmembrane region" description="Helical" evidence="7">
    <location>
        <begin position="34"/>
        <end position="65"/>
    </location>
</feature>
<evidence type="ECO:0000256" key="3">
    <source>
        <dbReference type="ARBA" id="ARBA00022475"/>
    </source>
</evidence>
<proteinExistence type="inferred from homology"/>
<dbReference type="PANTHER" id="PTHR30106:SF2">
    <property type="entry name" value="UPF0324 INNER MEMBRANE PROTEIN YEIH"/>
    <property type="match status" value="1"/>
</dbReference>
<evidence type="ECO:0000256" key="6">
    <source>
        <dbReference type="ARBA" id="ARBA00023136"/>
    </source>
</evidence>
<protein>
    <submittedName>
        <fullName evidence="8">Putative sulfate exporter family transporter</fullName>
    </submittedName>
</protein>
<comment type="caution">
    <text evidence="8">The sequence shown here is derived from an EMBL/GenBank/DDBJ whole genome shotgun (WGS) entry which is preliminary data.</text>
</comment>
<evidence type="ECO:0000313" key="9">
    <source>
        <dbReference type="Proteomes" id="UP000254101"/>
    </source>
</evidence>
<keyword evidence="5 7" id="KW-1133">Transmembrane helix</keyword>
<reference evidence="8 9" key="1">
    <citation type="submission" date="2018-07" db="EMBL/GenBank/DDBJ databases">
        <title>Erythrobacter nanhaiensis sp. nov., a novel member of the genus Erythrobacter isolated from the South China Sea.</title>
        <authorList>
            <person name="Chen X."/>
            <person name="Liu J."/>
        </authorList>
    </citation>
    <scope>NUCLEOTIDE SEQUENCE [LARGE SCALE GENOMIC DNA]</scope>
    <source>
        <strain evidence="8 9">S-5</strain>
    </source>
</reference>
<dbReference type="InterPro" id="IPR018383">
    <property type="entry name" value="UPF0324_pro"/>
</dbReference>
<evidence type="ECO:0000313" key="8">
    <source>
        <dbReference type="EMBL" id="RDS76294.1"/>
    </source>
</evidence>
<accession>A0A395LLI2</accession>
<sequence length="357" mass="35385">MNSQTETVGLGPSLVGSRGLRASVSLLPGYLPGLALAGTITACAYVCDAAFGVPLMVTALVLGLAVHELPLGKAYAAGIDFAARPLLRAGVAMLGAGITAQQIAPLGLATVLLAMSGVAATLACGILVAKALGLDRASGLIYGGSVAICGASAAMAISAVLPDTERNRATTAVAVVGVTVLSTIAMVAYPLIATALGMSDHQAGIFFGAAIHDVAQVVGAGYTVSDLAGETATIVKLIRVACLIPVVGGMTWLAARSVGAASEGAGRAMPSILPWFLVGFVVLSAIASSGVVPEAVLDGVSGAAKIMLVTAIAALGCKTSLTALLRIGVRPVLMLVMPTLALMTGILACLLALPDTF</sequence>
<keyword evidence="9" id="KW-1185">Reference proteome</keyword>
<feature type="transmembrane region" description="Helical" evidence="7">
    <location>
        <begin position="332"/>
        <end position="353"/>
    </location>
</feature>
<feature type="transmembrane region" description="Helical" evidence="7">
    <location>
        <begin position="237"/>
        <end position="255"/>
    </location>
</feature>
<dbReference type="Proteomes" id="UP000254101">
    <property type="component" value="Unassembled WGS sequence"/>
</dbReference>
<dbReference type="RefSeq" id="WP_115490529.1">
    <property type="nucleotide sequence ID" value="NZ_JACHWW010000001.1"/>
</dbReference>
<keyword evidence="6 7" id="KW-0472">Membrane</keyword>
<evidence type="ECO:0000256" key="1">
    <source>
        <dbReference type="ARBA" id="ARBA00004651"/>
    </source>
</evidence>
<evidence type="ECO:0000256" key="5">
    <source>
        <dbReference type="ARBA" id="ARBA00022989"/>
    </source>
</evidence>
<keyword evidence="4 7" id="KW-0812">Transmembrane</keyword>
<evidence type="ECO:0000256" key="2">
    <source>
        <dbReference type="ARBA" id="ARBA00007977"/>
    </source>
</evidence>
<feature type="transmembrane region" description="Helical" evidence="7">
    <location>
        <begin position="304"/>
        <end position="325"/>
    </location>
</feature>
<feature type="transmembrane region" description="Helical" evidence="7">
    <location>
        <begin position="140"/>
        <end position="161"/>
    </location>
</feature>
<dbReference type="AlphaFoldDB" id="A0A395LLI2"/>
<dbReference type="Pfam" id="PF03601">
    <property type="entry name" value="Cons_hypoth698"/>
    <property type="match status" value="1"/>
</dbReference>
<comment type="similarity">
    <text evidence="2">Belongs to the UPF0324 family.</text>
</comment>
<feature type="transmembrane region" description="Helical" evidence="7">
    <location>
        <begin position="86"/>
        <end position="104"/>
    </location>
</feature>
<dbReference type="GO" id="GO:0005886">
    <property type="term" value="C:plasma membrane"/>
    <property type="evidence" value="ECO:0007669"/>
    <property type="project" value="UniProtKB-SubCell"/>
</dbReference>
<feature type="transmembrane region" description="Helical" evidence="7">
    <location>
        <begin position="173"/>
        <end position="192"/>
    </location>
</feature>
<dbReference type="PANTHER" id="PTHR30106">
    <property type="entry name" value="INNER MEMBRANE PROTEIN YEIH-RELATED"/>
    <property type="match status" value="1"/>
</dbReference>
<keyword evidence="3" id="KW-1003">Cell membrane</keyword>
<evidence type="ECO:0000256" key="4">
    <source>
        <dbReference type="ARBA" id="ARBA00022692"/>
    </source>
</evidence>